<name>A0ABD1L427_9FABA</name>
<protein>
    <recommendedName>
        <fullName evidence="4">CBS domain-containing protein</fullName>
    </recommendedName>
</protein>
<keyword evidence="1" id="KW-0677">Repeat</keyword>
<dbReference type="InterPro" id="IPR046342">
    <property type="entry name" value="CBS_dom_sf"/>
</dbReference>
<feature type="repeat" description="PPR" evidence="3">
    <location>
        <begin position="267"/>
        <end position="297"/>
    </location>
</feature>
<feature type="repeat" description="PPR" evidence="3">
    <location>
        <begin position="225"/>
        <end position="259"/>
    </location>
</feature>
<keyword evidence="2" id="KW-0129">CBS domain</keyword>
<evidence type="ECO:0000259" key="4">
    <source>
        <dbReference type="PROSITE" id="PS51371"/>
    </source>
</evidence>
<dbReference type="Pfam" id="PF13041">
    <property type="entry name" value="PPR_2"/>
    <property type="match status" value="2"/>
</dbReference>
<feature type="repeat" description="PPR" evidence="3">
    <location>
        <begin position="303"/>
        <end position="338"/>
    </location>
</feature>
<gene>
    <name evidence="5" type="ORF">Fmac_032148</name>
</gene>
<evidence type="ECO:0000256" key="1">
    <source>
        <dbReference type="ARBA" id="ARBA00022737"/>
    </source>
</evidence>
<evidence type="ECO:0000313" key="6">
    <source>
        <dbReference type="Proteomes" id="UP001603857"/>
    </source>
</evidence>
<dbReference type="NCBIfam" id="TIGR00756">
    <property type="entry name" value="PPR"/>
    <property type="match status" value="5"/>
</dbReference>
<feature type="repeat" description="PPR" evidence="3">
    <location>
        <begin position="77"/>
        <end position="107"/>
    </location>
</feature>
<dbReference type="PANTHER" id="PTHR47581">
    <property type="entry name" value="OS09G0431600 PROTEIN"/>
    <property type="match status" value="1"/>
</dbReference>
<reference evidence="5 6" key="1">
    <citation type="submission" date="2024-08" db="EMBL/GenBank/DDBJ databases">
        <title>Insights into the chromosomal genome structure of Flemingia macrophylla.</title>
        <authorList>
            <person name="Ding Y."/>
            <person name="Zhao Y."/>
            <person name="Bi W."/>
            <person name="Wu M."/>
            <person name="Zhao G."/>
            <person name="Gong Y."/>
            <person name="Li W."/>
            <person name="Zhang P."/>
        </authorList>
    </citation>
    <scope>NUCLEOTIDE SEQUENCE [LARGE SCALE GENOMIC DNA]</scope>
    <source>
        <strain evidence="5">DYQJB</strain>
        <tissue evidence="5">Leaf</tissue>
    </source>
</reference>
<dbReference type="InterPro" id="IPR044781">
    <property type="entry name" value="At5g10690-like"/>
</dbReference>
<dbReference type="Proteomes" id="UP001603857">
    <property type="component" value="Unassembled WGS sequence"/>
</dbReference>
<evidence type="ECO:0000256" key="3">
    <source>
        <dbReference type="PROSITE-ProRule" id="PRU00708"/>
    </source>
</evidence>
<dbReference type="SUPFAM" id="SSF54631">
    <property type="entry name" value="CBS-domain pair"/>
    <property type="match status" value="1"/>
</dbReference>
<feature type="domain" description="CBS" evidence="4">
    <location>
        <begin position="515"/>
        <end position="586"/>
    </location>
</feature>
<dbReference type="EMBL" id="JBGMDY010000011">
    <property type="protein sequence ID" value="KAL2318272.1"/>
    <property type="molecule type" value="Genomic_DNA"/>
</dbReference>
<sequence length="606" mass="67598">MLRTHINVFSAFTPPLHFSRVRSSSLPTRRRLARTATTHETNLRHLTSRIVQLTRRKQLRQIFDEVEAAKRHFGKLNTIVMNAVLEACVRCGDIDSALRIFDEMKKREGCGVDTVTYATLLKGLGEARRVDEAFELLETVENGTATGSPNLSAPVILGLLNALIKTGDLRRANGLLARYGFVLREGGKFSVSVYNILMKGYINSGCPHTAINMLNEILRQGIMPDRLTYNTLILACVESKKLDAAVYFFEEMKGKAQKFVNNDLFPDIVTYTTMLKGFGQAKDLASVLKIVLEMKNSQELYIDRTAYTAIIDALLKCGSVKGALCIFGEILKQAGLNSELRPKPHLYLSMMRAFAFLGDYDLVKNLHKRIWPDSAGTILFVAQEEADHLLMEAALNAGQVDVAIKTLMEIVSRWKGISWTTRGGMVAYRIEALLGFSKSLFSPHLLPQVSPSEPVENYMIRFEVTRPLQGNTMLRKVVMRFFEKAVVPIVDEWGSCTGLLHREDCNQLDAPVSTMMRSPPPSVTTSTSVGHVVDLILEKRYPMVIIVNYTNSYAIAPYSSRAVGVFTLEQLSRLITPVSQVKGTDLSVYNKSMVAAYSLCEGAFLK</sequence>
<dbReference type="Pfam" id="PF13812">
    <property type="entry name" value="PPR_3"/>
    <property type="match status" value="1"/>
</dbReference>
<feature type="repeat" description="PPR" evidence="3">
    <location>
        <begin position="113"/>
        <end position="143"/>
    </location>
</feature>
<dbReference type="Pfam" id="PF01535">
    <property type="entry name" value="PPR"/>
    <property type="match status" value="1"/>
</dbReference>
<feature type="repeat" description="PPR" evidence="3">
    <location>
        <begin position="190"/>
        <end position="224"/>
    </location>
</feature>
<evidence type="ECO:0000313" key="5">
    <source>
        <dbReference type="EMBL" id="KAL2318272.1"/>
    </source>
</evidence>
<dbReference type="InterPro" id="IPR000644">
    <property type="entry name" value="CBS_dom"/>
</dbReference>
<comment type="caution">
    <text evidence="5">The sequence shown here is derived from an EMBL/GenBank/DDBJ whole genome shotgun (WGS) entry which is preliminary data.</text>
</comment>
<dbReference type="InterPro" id="IPR002885">
    <property type="entry name" value="PPR_rpt"/>
</dbReference>
<dbReference type="PROSITE" id="PS51371">
    <property type="entry name" value="CBS"/>
    <property type="match status" value="1"/>
</dbReference>
<dbReference type="InterPro" id="IPR011990">
    <property type="entry name" value="TPR-like_helical_dom_sf"/>
</dbReference>
<dbReference type="PROSITE" id="PS51375">
    <property type="entry name" value="PPR"/>
    <property type="match status" value="6"/>
</dbReference>
<accession>A0ABD1L427</accession>
<organism evidence="5 6">
    <name type="scientific">Flemingia macrophylla</name>
    <dbReference type="NCBI Taxonomy" id="520843"/>
    <lineage>
        <taxon>Eukaryota</taxon>
        <taxon>Viridiplantae</taxon>
        <taxon>Streptophyta</taxon>
        <taxon>Embryophyta</taxon>
        <taxon>Tracheophyta</taxon>
        <taxon>Spermatophyta</taxon>
        <taxon>Magnoliopsida</taxon>
        <taxon>eudicotyledons</taxon>
        <taxon>Gunneridae</taxon>
        <taxon>Pentapetalae</taxon>
        <taxon>rosids</taxon>
        <taxon>fabids</taxon>
        <taxon>Fabales</taxon>
        <taxon>Fabaceae</taxon>
        <taxon>Papilionoideae</taxon>
        <taxon>50 kb inversion clade</taxon>
        <taxon>NPAAA clade</taxon>
        <taxon>indigoferoid/millettioid clade</taxon>
        <taxon>Phaseoleae</taxon>
        <taxon>Flemingia</taxon>
    </lineage>
</organism>
<dbReference type="AlphaFoldDB" id="A0ABD1L427"/>
<keyword evidence="6" id="KW-1185">Reference proteome</keyword>
<dbReference type="Gene3D" id="1.25.40.10">
    <property type="entry name" value="Tetratricopeptide repeat domain"/>
    <property type="match status" value="3"/>
</dbReference>
<proteinExistence type="predicted"/>
<dbReference type="PANTHER" id="PTHR47581:SF2">
    <property type="entry name" value="OS09G0431600 PROTEIN"/>
    <property type="match status" value="1"/>
</dbReference>
<evidence type="ECO:0000256" key="2">
    <source>
        <dbReference type="PROSITE-ProRule" id="PRU00703"/>
    </source>
</evidence>